<protein>
    <submittedName>
        <fullName evidence="2">Uncharacterized protein</fullName>
    </submittedName>
</protein>
<dbReference type="EMBL" id="KN818233">
    <property type="protein sequence ID" value="KIL67125.1"/>
    <property type="molecule type" value="Genomic_DNA"/>
</dbReference>
<gene>
    <name evidence="2" type="ORF">M378DRAFT_160118</name>
</gene>
<sequence>MLVSRSMKLACVLVGLATFSAAQSSSLCGGLPFDATCSTLLTACVNTLADINNPWANEACVAAATCHSAPINAFLAGLSCRIQGPGPNNLTAVNLPRVSDAVYNNVAGGGNITYDAYKNWFTGVALKADPGVQKLIDIAEVIANFDPILAWTGFCSTGAIPKQTFLDWFQYSSTVGGPATACGLIPPCLLHQYSVAFPYTIDLLVPCANEQSALSDPFSINVCVAAALNDIDGVDAFLDAVTCRYNVIFGTNNSVPASNTLPPLSVNIAQTSPYSQQNFIDFTYGTLSSLQASVRWPTSVDSVITQWSYILEWTNFCSTGTVPEKNLSDLLLYSHVLLGQTCPNSS</sequence>
<evidence type="ECO:0000313" key="2">
    <source>
        <dbReference type="EMBL" id="KIL67125.1"/>
    </source>
</evidence>
<keyword evidence="1" id="KW-0732">Signal</keyword>
<feature type="signal peptide" evidence="1">
    <location>
        <begin position="1"/>
        <end position="22"/>
    </location>
</feature>
<dbReference type="InParanoid" id="A0A0C2SUM7"/>
<dbReference type="OrthoDB" id="2734890at2759"/>
<proteinExistence type="predicted"/>
<dbReference type="Proteomes" id="UP000054549">
    <property type="component" value="Unassembled WGS sequence"/>
</dbReference>
<dbReference type="HOGENOM" id="CLU_043432_0_0_1"/>
<name>A0A0C2SUM7_AMAMK</name>
<feature type="chain" id="PRO_5002155849" evidence="1">
    <location>
        <begin position="23"/>
        <end position="346"/>
    </location>
</feature>
<dbReference type="AlphaFoldDB" id="A0A0C2SUM7"/>
<keyword evidence="3" id="KW-1185">Reference proteome</keyword>
<accession>A0A0C2SUM7</accession>
<evidence type="ECO:0000313" key="3">
    <source>
        <dbReference type="Proteomes" id="UP000054549"/>
    </source>
</evidence>
<evidence type="ECO:0000256" key="1">
    <source>
        <dbReference type="SAM" id="SignalP"/>
    </source>
</evidence>
<organism evidence="2 3">
    <name type="scientific">Amanita muscaria (strain Koide BX008)</name>
    <dbReference type="NCBI Taxonomy" id="946122"/>
    <lineage>
        <taxon>Eukaryota</taxon>
        <taxon>Fungi</taxon>
        <taxon>Dikarya</taxon>
        <taxon>Basidiomycota</taxon>
        <taxon>Agaricomycotina</taxon>
        <taxon>Agaricomycetes</taxon>
        <taxon>Agaricomycetidae</taxon>
        <taxon>Agaricales</taxon>
        <taxon>Pluteineae</taxon>
        <taxon>Amanitaceae</taxon>
        <taxon>Amanita</taxon>
    </lineage>
</organism>
<reference evidence="2 3" key="1">
    <citation type="submission" date="2014-04" db="EMBL/GenBank/DDBJ databases">
        <title>Evolutionary Origins and Diversification of the Mycorrhizal Mutualists.</title>
        <authorList>
            <consortium name="DOE Joint Genome Institute"/>
            <consortium name="Mycorrhizal Genomics Consortium"/>
            <person name="Kohler A."/>
            <person name="Kuo A."/>
            <person name="Nagy L.G."/>
            <person name="Floudas D."/>
            <person name="Copeland A."/>
            <person name="Barry K.W."/>
            <person name="Cichocki N."/>
            <person name="Veneault-Fourrey C."/>
            <person name="LaButti K."/>
            <person name="Lindquist E.A."/>
            <person name="Lipzen A."/>
            <person name="Lundell T."/>
            <person name="Morin E."/>
            <person name="Murat C."/>
            <person name="Riley R."/>
            <person name="Ohm R."/>
            <person name="Sun H."/>
            <person name="Tunlid A."/>
            <person name="Henrissat B."/>
            <person name="Grigoriev I.V."/>
            <person name="Hibbett D.S."/>
            <person name="Martin F."/>
        </authorList>
    </citation>
    <scope>NUCLEOTIDE SEQUENCE [LARGE SCALE GENOMIC DNA]</scope>
    <source>
        <strain evidence="2 3">Koide BX008</strain>
    </source>
</reference>